<name>A0A934SDA0_9BACT</name>
<gene>
    <name evidence="1" type="ORF">JIN85_11920</name>
</gene>
<reference evidence="1" key="1">
    <citation type="submission" date="2021-01" db="EMBL/GenBank/DDBJ databases">
        <title>Modified the classification status of verrucomicrobia.</title>
        <authorList>
            <person name="Feng X."/>
        </authorList>
    </citation>
    <scope>NUCLEOTIDE SEQUENCE</scope>
    <source>
        <strain evidence="1">KCTC 22041</strain>
    </source>
</reference>
<dbReference type="AlphaFoldDB" id="A0A934SDA0"/>
<sequence length="95" mass="11180">MIWVLRNFRTSNSIITDFTIYAIETDCHIFKDNHFSQVFTLEQVKCMRDFLLFACENEDYFYVGVARTNLIRLYQAFPEIQEAKQAAASNGDKRP</sequence>
<organism evidence="1 2">
    <name type="scientific">Luteolibacter pohnpeiensis</name>
    <dbReference type="NCBI Taxonomy" id="454153"/>
    <lineage>
        <taxon>Bacteria</taxon>
        <taxon>Pseudomonadati</taxon>
        <taxon>Verrucomicrobiota</taxon>
        <taxon>Verrucomicrobiia</taxon>
        <taxon>Verrucomicrobiales</taxon>
        <taxon>Verrucomicrobiaceae</taxon>
        <taxon>Luteolibacter</taxon>
    </lineage>
</organism>
<comment type="caution">
    <text evidence="1">The sequence shown here is derived from an EMBL/GenBank/DDBJ whole genome shotgun (WGS) entry which is preliminary data.</text>
</comment>
<dbReference type="EMBL" id="JAENIJ010000017">
    <property type="protein sequence ID" value="MBK1883128.1"/>
    <property type="molecule type" value="Genomic_DNA"/>
</dbReference>
<evidence type="ECO:0000313" key="1">
    <source>
        <dbReference type="EMBL" id="MBK1883128.1"/>
    </source>
</evidence>
<protein>
    <submittedName>
        <fullName evidence="1">Uncharacterized protein</fullName>
    </submittedName>
</protein>
<accession>A0A934SDA0</accession>
<proteinExistence type="predicted"/>
<dbReference type="Proteomes" id="UP000603141">
    <property type="component" value="Unassembled WGS sequence"/>
</dbReference>
<keyword evidence="2" id="KW-1185">Reference proteome</keyword>
<evidence type="ECO:0000313" key="2">
    <source>
        <dbReference type="Proteomes" id="UP000603141"/>
    </source>
</evidence>